<feature type="transmembrane region" description="Helical" evidence="1">
    <location>
        <begin position="55"/>
        <end position="88"/>
    </location>
</feature>
<feature type="transmembrane region" description="Helical" evidence="1">
    <location>
        <begin position="7"/>
        <end position="25"/>
    </location>
</feature>
<protein>
    <submittedName>
        <fullName evidence="4">Cell wall-active antibiotics response protein LiaF</fullName>
    </submittedName>
</protein>
<dbReference type="EMBL" id="JAOTPO010000012">
    <property type="protein sequence ID" value="MDE5414989.1"/>
    <property type="molecule type" value="Genomic_DNA"/>
</dbReference>
<keyword evidence="1" id="KW-0812">Transmembrane</keyword>
<name>A0ABT5VL55_9BACI</name>
<evidence type="ECO:0000313" key="5">
    <source>
        <dbReference type="Proteomes" id="UP001148125"/>
    </source>
</evidence>
<feature type="domain" description="LiaF transmembrane" evidence="3">
    <location>
        <begin position="8"/>
        <end position="98"/>
    </location>
</feature>
<keyword evidence="1" id="KW-1133">Transmembrane helix</keyword>
<dbReference type="RefSeq" id="WP_275119595.1">
    <property type="nucleotide sequence ID" value="NZ_JAOTPO010000012.1"/>
</dbReference>
<evidence type="ECO:0000259" key="2">
    <source>
        <dbReference type="Pfam" id="PF09922"/>
    </source>
</evidence>
<reference evidence="4" key="1">
    <citation type="submission" date="2024-05" db="EMBL/GenBank/DDBJ databases">
        <title>Alkalihalobacillus sp. strain MEB203 novel alkaliphilic bacterium from Lonar Lake, India.</title>
        <authorList>
            <person name="Joshi A."/>
            <person name="Thite S."/>
            <person name="Mengade P."/>
        </authorList>
    </citation>
    <scope>NUCLEOTIDE SEQUENCE</scope>
    <source>
        <strain evidence="4">MEB 203</strain>
    </source>
</reference>
<proteinExistence type="predicted"/>
<feature type="transmembrane region" description="Helical" evidence="1">
    <location>
        <begin position="31"/>
        <end position="48"/>
    </location>
</feature>
<evidence type="ECO:0000259" key="3">
    <source>
        <dbReference type="Pfam" id="PF22570"/>
    </source>
</evidence>
<dbReference type="InterPro" id="IPR047793">
    <property type="entry name" value="LiaF_C"/>
</dbReference>
<feature type="domain" description="Cell wall-active antibiotics response LiaF-like C-terminal" evidence="2">
    <location>
        <begin position="154"/>
        <end position="265"/>
    </location>
</feature>
<dbReference type="InterPro" id="IPR016975">
    <property type="entry name" value="Cell_wall_LiaF"/>
</dbReference>
<dbReference type="Pfam" id="PF09922">
    <property type="entry name" value="LiaF-like_C"/>
    <property type="match status" value="1"/>
</dbReference>
<keyword evidence="5" id="KW-1185">Reference proteome</keyword>
<sequence length="268" mass="30154">MHTSRNVIIGIIIILIGLSALLNTIGFNFHLGLLIGPLIFFVIGLFFYRKGHRWLSIIFLLISFVTFFDNVVGVNITGIIIAVVFIYFGYKLLTGHEKAKDNGVNDNTIDREIDELVKSVDELVEDVPFTKEKPKQEEPVKKVHTTPSFRSALIGDFRLLSDRYELQDMNIRNGIGDIKIDLSKAIIPEGETVIVIHGWIGDIDVYVPYDLDLSVQAMVTVGDLDILDSRQSGINRNIAIATKDYKQAPRRVKLVLSLLIGDIDVRYV</sequence>
<keyword evidence="1" id="KW-0472">Membrane</keyword>
<organism evidence="4 5">
    <name type="scientific">Alkalihalobacterium chitinilyticum</name>
    <dbReference type="NCBI Taxonomy" id="2980103"/>
    <lineage>
        <taxon>Bacteria</taxon>
        <taxon>Bacillati</taxon>
        <taxon>Bacillota</taxon>
        <taxon>Bacilli</taxon>
        <taxon>Bacillales</taxon>
        <taxon>Bacillaceae</taxon>
        <taxon>Alkalihalobacterium</taxon>
    </lineage>
</organism>
<dbReference type="Pfam" id="PF22570">
    <property type="entry name" value="LiaF-TM"/>
    <property type="match status" value="1"/>
</dbReference>
<dbReference type="Proteomes" id="UP001148125">
    <property type="component" value="Unassembled WGS sequence"/>
</dbReference>
<gene>
    <name evidence="4" type="primary">liaF</name>
    <name evidence="4" type="ORF">N7Z68_16630</name>
</gene>
<dbReference type="InterPro" id="IPR024425">
    <property type="entry name" value="LiaF-like_C"/>
</dbReference>
<accession>A0ABT5VL55</accession>
<dbReference type="InterPro" id="IPR054331">
    <property type="entry name" value="LiaF_TM"/>
</dbReference>
<dbReference type="NCBIfam" id="NF040535">
    <property type="entry name" value="LiaF_C_term"/>
    <property type="match status" value="1"/>
</dbReference>
<dbReference type="PIRSF" id="PIRSF031509">
    <property type="entry name" value="Cell_wall_LiaF/YvqF"/>
    <property type="match status" value="1"/>
</dbReference>
<evidence type="ECO:0000256" key="1">
    <source>
        <dbReference type="SAM" id="Phobius"/>
    </source>
</evidence>
<comment type="caution">
    <text evidence="4">The sequence shown here is derived from an EMBL/GenBank/DDBJ whole genome shotgun (WGS) entry which is preliminary data.</text>
</comment>
<evidence type="ECO:0000313" key="4">
    <source>
        <dbReference type="EMBL" id="MDE5414989.1"/>
    </source>
</evidence>